<feature type="transmembrane region" description="Helical" evidence="1">
    <location>
        <begin position="130"/>
        <end position="147"/>
    </location>
</feature>
<keyword evidence="1" id="KW-1133">Transmembrane helix</keyword>
<sequence length="697" mass="79574">MNFTKIRNLIRSYIHIITLSAVSVVVLLVNLRINFFRYNNFDFGKFDLGNMTQMVWNTLHGRVLYMTDYFGTNLPRWSMSHVDPILLLFVPIFALFQHPMTLVVSQLVLVIGSAFLIYKIAELELGSRTAALLLSVAFLFYPAVGFLTAWTGFHGVTVVIPFFLAAFYLYEKMYKMGSITGKGLIIFWSLLVLTIFGKEQLPLYVSLYGIFIWLFRNNKKLGFTMFAVGIIWFVINFFVIIPYYAHYRIEGYERFAQTIGIGSDLTRDVTKPNYFLSRYDAFGDSYSEVIINMIIQPETLVRVFFGGDKMDNLRRTFEPVGYLPFISPAVLVISAPDFLINYLTTAGGIGTAEINNHRISMIVPVIFLSTIFSIGFLGALTDSYFKKYRIKGRHIVIGVSAFILFTNIYTSYTYNNPVYLWFTQAVQKRVAGIAFAKTDTEIIKNEDIKPGDVFKITPLENKDRECALKVIDMIPGDASVSGPDYLGAHLSMRETYAIFPALYKEADYVIVDVFSRKILTILDVNLDLVNDVVGDLIKNPDYQISAGCGNLFVFKNVGPHNKTDLLPLQEKFVYDEKFDYEIFNSLTVVDYEIPEVINRGEPTLTQIVFVKRDDDSLDDYFSFLSFIHKDTGEVYQVATLPSFGLIQLGQWVEDHYYIETNELALPSYLDTGQYQVFTGISNVIRTRSIYLGEVEVR</sequence>
<dbReference type="EMBL" id="LCBX01000002">
    <property type="protein sequence ID" value="KKS21455.1"/>
    <property type="molecule type" value="Genomic_DNA"/>
</dbReference>
<feature type="transmembrane region" description="Helical" evidence="1">
    <location>
        <begin position="392"/>
        <end position="412"/>
    </location>
</feature>
<name>A0A0G0X929_UNCKA</name>
<keyword evidence="1" id="KW-0812">Transmembrane</keyword>
<evidence type="ECO:0000256" key="1">
    <source>
        <dbReference type="SAM" id="Phobius"/>
    </source>
</evidence>
<accession>A0A0G0X929</accession>
<evidence type="ECO:0000313" key="2">
    <source>
        <dbReference type="EMBL" id="KKS21455.1"/>
    </source>
</evidence>
<organism evidence="2 3">
    <name type="scientific">candidate division WWE3 bacterium GW2011_GWC1_41_7</name>
    <dbReference type="NCBI Taxonomy" id="1619119"/>
    <lineage>
        <taxon>Bacteria</taxon>
        <taxon>Katanobacteria</taxon>
    </lineage>
</organism>
<comment type="caution">
    <text evidence="2">The sequence shown here is derived from an EMBL/GenBank/DDBJ whole genome shotgun (WGS) entry which is preliminary data.</text>
</comment>
<feature type="transmembrane region" description="Helical" evidence="1">
    <location>
        <begin position="153"/>
        <end position="171"/>
    </location>
</feature>
<feature type="transmembrane region" description="Helical" evidence="1">
    <location>
        <begin position="85"/>
        <end position="118"/>
    </location>
</feature>
<keyword evidence="1" id="KW-0472">Membrane</keyword>
<dbReference type="AlphaFoldDB" id="A0A0G0X929"/>
<feature type="transmembrane region" description="Helical" evidence="1">
    <location>
        <begin position="183"/>
        <end position="215"/>
    </location>
</feature>
<reference evidence="2 3" key="1">
    <citation type="journal article" date="2015" name="Nature">
        <title>rRNA introns, odd ribosomes, and small enigmatic genomes across a large radiation of phyla.</title>
        <authorList>
            <person name="Brown C.T."/>
            <person name="Hug L.A."/>
            <person name="Thomas B.C."/>
            <person name="Sharon I."/>
            <person name="Castelle C.J."/>
            <person name="Singh A."/>
            <person name="Wilkins M.J."/>
            <person name="Williams K.H."/>
            <person name="Banfield J.F."/>
        </authorList>
    </citation>
    <scope>NUCLEOTIDE SEQUENCE [LARGE SCALE GENOMIC DNA]</scope>
</reference>
<feature type="transmembrane region" description="Helical" evidence="1">
    <location>
        <begin position="12"/>
        <end position="33"/>
    </location>
</feature>
<feature type="transmembrane region" description="Helical" evidence="1">
    <location>
        <begin position="320"/>
        <end position="339"/>
    </location>
</feature>
<dbReference type="Proteomes" id="UP000034507">
    <property type="component" value="Unassembled WGS sequence"/>
</dbReference>
<feature type="transmembrane region" description="Helical" evidence="1">
    <location>
        <begin position="359"/>
        <end position="380"/>
    </location>
</feature>
<protein>
    <submittedName>
        <fullName evidence="2">Membrane protein-like protein</fullName>
    </submittedName>
</protein>
<feature type="transmembrane region" description="Helical" evidence="1">
    <location>
        <begin position="221"/>
        <end position="245"/>
    </location>
</feature>
<dbReference type="Pfam" id="PF09852">
    <property type="entry name" value="DUF2079"/>
    <property type="match status" value="1"/>
</dbReference>
<dbReference type="InterPro" id="IPR018650">
    <property type="entry name" value="STSV1_Orf64"/>
</dbReference>
<proteinExistence type="predicted"/>
<evidence type="ECO:0000313" key="3">
    <source>
        <dbReference type="Proteomes" id="UP000034507"/>
    </source>
</evidence>
<gene>
    <name evidence="2" type="ORF">UU77_C0002G0006</name>
</gene>